<organism evidence="1 2">
    <name type="scientific">Austropuccinia psidii MF-1</name>
    <dbReference type="NCBI Taxonomy" id="1389203"/>
    <lineage>
        <taxon>Eukaryota</taxon>
        <taxon>Fungi</taxon>
        <taxon>Dikarya</taxon>
        <taxon>Basidiomycota</taxon>
        <taxon>Pucciniomycotina</taxon>
        <taxon>Pucciniomycetes</taxon>
        <taxon>Pucciniales</taxon>
        <taxon>Sphaerophragmiaceae</taxon>
        <taxon>Austropuccinia</taxon>
    </lineage>
</organism>
<sequence>MSLNEKILIKTIHNLWVITPHGASQKLAMLMLMHETASSPLVDTLPALSCLLSCMNWLPDLLLIISSIDHAYYYPKIGFRTNASASLPCTILMLLQPSLIISATYHAYAPELPSHVLNLTSLSS</sequence>
<dbReference type="EMBL" id="AVOT02005280">
    <property type="protein sequence ID" value="MBW0478690.1"/>
    <property type="molecule type" value="Genomic_DNA"/>
</dbReference>
<dbReference type="Proteomes" id="UP000765509">
    <property type="component" value="Unassembled WGS sequence"/>
</dbReference>
<comment type="caution">
    <text evidence="1">The sequence shown here is derived from an EMBL/GenBank/DDBJ whole genome shotgun (WGS) entry which is preliminary data.</text>
</comment>
<keyword evidence="2" id="KW-1185">Reference proteome</keyword>
<reference evidence="1" key="1">
    <citation type="submission" date="2021-03" db="EMBL/GenBank/DDBJ databases">
        <title>Draft genome sequence of rust myrtle Austropuccinia psidii MF-1, a brazilian biotype.</title>
        <authorList>
            <person name="Quecine M.C."/>
            <person name="Pachon D.M.R."/>
            <person name="Bonatelli M.L."/>
            <person name="Correr F.H."/>
            <person name="Franceschini L.M."/>
            <person name="Leite T.F."/>
            <person name="Margarido G.R.A."/>
            <person name="Almeida C.A."/>
            <person name="Ferrarezi J.A."/>
            <person name="Labate C.A."/>
        </authorList>
    </citation>
    <scope>NUCLEOTIDE SEQUENCE</scope>
    <source>
        <strain evidence="1">MF-1</strain>
    </source>
</reference>
<protein>
    <submittedName>
        <fullName evidence="1">Uncharacterized protein</fullName>
    </submittedName>
</protein>
<gene>
    <name evidence="1" type="ORF">O181_018405</name>
</gene>
<evidence type="ECO:0000313" key="1">
    <source>
        <dbReference type="EMBL" id="MBW0478690.1"/>
    </source>
</evidence>
<dbReference type="AlphaFoldDB" id="A0A9Q3GU06"/>
<proteinExistence type="predicted"/>
<evidence type="ECO:0000313" key="2">
    <source>
        <dbReference type="Proteomes" id="UP000765509"/>
    </source>
</evidence>
<accession>A0A9Q3GU06</accession>
<name>A0A9Q3GU06_9BASI</name>